<dbReference type="AlphaFoldDB" id="V5YP29"/>
<dbReference type="RefSeq" id="WP_023842552.1">
    <property type="nucleotide sequence ID" value="NC_022995.1"/>
</dbReference>
<accession>V5YP29</accession>
<reference evidence="2" key="2">
    <citation type="submission" date="2024-06" db="EMBL/GenBank/DDBJ databases">
        <authorList>
            <person name="Sakai Y."/>
            <person name="Fujii T."/>
        </authorList>
    </citation>
    <scope>NUCLEOTIDE SEQUENCE</scope>
    <source>
        <strain evidence="2">M701</strain>
        <plasmid evidence="2">pM7012</plasmid>
    </source>
</reference>
<sequence length="314" mass="34777">MGTIEVLQAIVDARDYSKMVLHPDHPERGQFVVTGSQFGHGPVEKYVGYCVQVRKYAGACDSHAVLLRHSDGSLTCHENQTFIPLTKHQVAAARAVFAVLPENEDDSEGYAVSGSTREVGFVINRPSAPGCERLQEVEEYEHRQSALGAEVATLTGPQLLELIYYASAETAGEVLKGTWPTRPDVERFIGQYLDRKGWVTRSSVTPDEASQSTESVVEPAPCGTLFRHKDGGIYRYFGLSRDTEDSGLRVLYHHIWPFNPSTIPLSRPIDLWEASFGPITEQDLSDAKCEDRSAAQGRITRNKAARRQAKQNAD</sequence>
<protein>
    <submittedName>
        <fullName evidence="2">Uncharacterized protein</fullName>
    </submittedName>
</protein>
<reference evidence="2" key="1">
    <citation type="journal article" date="2014" name="Microbiology">
        <title>A 2,4-dichlorophenoxyacetic acid degradation plasmid pM7012 discloses distribution of an unclassified megaplasmid group across bacterial species.</title>
        <authorList>
            <person name="Sakai Y."/>
            <person name="Ogawa N."/>
            <person name="Shimomura Y."/>
            <person name="Fujii T."/>
        </authorList>
    </citation>
    <scope>NUCLEOTIDE SEQUENCE</scope>
    <source>
        <strain evidence="2">M701</strain>
    </source>
</reference>
<proteinExistence type="predicted"/>
<evidence type="ECO:0000256" key="1">
    <source>
        <dbReference type="SAM" id="MobiDB-lite"/>
    </source>
</evidence>
<dbReference type="EMBL" id="AB853026">
    <property type="protein sequence ID" value="BAO19009.1"/>
    <property type="molecule type" value="Genomic_DNA"/>
</dbReference>
<geneLocation type="plasmid" evidence="2">
    <name>pM7012</name>
</geneLocation>
<organism evidence="2">
    <name type="scientific">Burkholderia sp. M701</name>
    <dbReference type="NCBI Taxonomy" id="326454"/>
    <lineage>
        <taxon>Bacteria</taxon>
        <taxon>Pseudomonadati</taxon>
        <taxon>Pseudomonadota</taxon>
        <taxon>Betaproteobacteria</taxon>
        <taxon>Burkholderiales</taxon>
        <taxon>Burkholderiaceae</taxon>
        <taxon>Burkholderia</taxon>
    </lineage>
</organism>
<name>V5YP29_9BURK</name>
<feature type="region of interest" description="Disordered" evidence="1">
    <location>
        <begin position="285"/>
        <end position="314"/>
    </location>
</feature>
<evidence type="ECO:0000313" key="2">
    <source>
        <dbReference type="EMBL" id="BAO19009.1"/>
    </source>
</evidence>
<feature type="compositionally biased region" description="Basic residues" evidence="1">
    <location>
        <begin position="300"/>
        <end position="314"/>
    </location>
</feature>
<keyword evidence="2" id="KW-0614">Plasmid</keyword>